<proteinExistence type="predicted"/>
<dbReference type="PANTHER" id="PTHR11614">
    <property type="entry name" value="PHOSPHOLIPASE-RELATED"/>
    <property type="match status" value="1"/>
</dbReference>
<keyword evidence="4" id="KW-1185">Reference proteome</keyword>
<feature type="domain" description="Serine aminopeptidase S33" evidence="2">
    <location>
        <begin position="46"/>
        <end position="190"/>
    </location>
</feature>
<dbReference type="AlphaFoldDB" id="A0A375I630"/>
<dbReference type="Proteomes" id="UP000265962">
    <property type="component" value="Unassembled WGS sequence"/>
</dbReference>
<keyword evidence="3" id="KW-0378">Hydrolase</keyword>
<dbReference type="InterPro" id="IPR022742">
    <property type="entry name" value="Hydrolase_4"/>
</dbReference>
<evidence type="ECO:0000313" key="4">
    <source>
        <dbReference type="Proteomes" id="UP000265962"/>
    </source>
</evidence>
<dbReference type="OrthoDB" id="9801217at2"/>
<dbReference type="GO" id="GO:0016787">
    <property type="term" value="F:hydrolase activity"/>
    <property type="evidence" value="ECO:0007669"/>
    <property type="project" value="UniProtKB-KW"/>
</dbReference>
<dbReference type="RefSeq" id="WP_119715988.1">
    <property type="nucleotide sequence ID" value="NZ_OMOH01000006.1"/>
</dbReference>
<dbReference type="Pfam" id="PF12146">
    <property type="entry name" value="Hydrolase_4"/>
    <property type="match status" value="1"/>
</dbReference>
<accession>A0A375I630</accession>
<evidence type="ECO:0000256" key="1">
    <source>
        <dbReference type="SAM" id="MobiDB-lite"/>
    </source>
</evidence>
<dbReference type="SUPFAM" id="SSF53474">
    <property type="entry name" value="alpha/beta-Hydrolases"/>
    <property type="match status" value="1"/>
</dbReference>
<feature type="region of interest" description="Disordered" evidence="1">
    <location>
        <begin position="340"/>
        <end position="436"/>
    </location>
</feature>
<dbReference type="Gene3D" id="3.40.50.1820">
    <property type="entry name" value="alpha/beta hydrolase"/>
    <property type="match status" value="1"/>
</dbReference>
<gene>
    <name evidence="3" type="ORF">PROPJV5_1833</name>
</gene>
<sequence>MSGWVRDPLLAGYQARSWSIPGAQLAEGEPEVALTATLVRRGAPRHDRAVLYLHGWNDYFFQTHLADWFDAQGFDFYAVELRRYGRNLVPGLYAGYVTDLAHYESELDQAVALIHDDHPGVPITFMGHSTGGLTGVLWASRRPGLLAGVILNSPWLDMQGSPALWRMLSPVAAAISVVSPLAELGSGVDTGFYRRSLRADEDGEWDWDLDLKSHPAFIHRWGWGRAVLAGHARVASGLHIDTPVLVMTSDRSDFSRTWDESMHEADLVLDVDRIAAAAPHLGPLVTIRRVTGGVHDLMLSREPVRRQIFDEMARWIDAYVRPDGLIGRYHENLRHDGAGAVRQQAPDAERGGSEGARPVAARTRRGVRPSGDAPGAGGADTPGDGEDDVARGDQRGWWPQRRGRRGSWFKWSRPGQAGDGPDDPDLERPGHGKNRS</sequence>
<dbReference type="InterPro" id="IPR029058">
    <property type="entry name" value="AB_hydrolase_fold"/>
</dbReference>
<organism evidence="3 4">
    <name type="scientific">Propionibacterium ruminifibrarum</name>
    <dbReference type="NCBI Taxonomy" id="1962131"/>
    <lineage>
        <taxon>Bacteria</taxon>
        <taxon>Bacillati</taxon>
        <taxon>Actinomycetota</taxon>
        <taxon>Actinomycetes</taxon>
        <taxon>Propionibacteriales</taxon>
        <taxon>Propionibacteriaceae</taxon>
        <taxon>Propionibacterium</taxon>
    </lineage>
</organism>
<reference evidence="4" key="1">
    <citation type="submission" date="2018-02" db="EMBL/GenBank/DDBJ databases">
        <authorList>
            <person name="Hornung B."/>
        </authorList>
    </citation>
    <scope>NUCLEOTIDE SEQUENCE [LARGE SCALE GENOMIC DNA]</scope>
</reference>
<evidence type="ECO:0000259" key="2">
    <source>
        <dbReference type="Pfam" id="PF12146"/>
    </source>
</evidence>
<name>A0A375I630_9ACTN</name>
<evidence type="ECO:0000313" key="3">
    <source>
        <dbReference type="EMBL" id="SPF68850.1"/>
    </source>
</evidence>
<protein>
    <submittedName>
        <fullName evidence="3">Alpha/Beta hydrolase fold</fullName>
    </submittedName>
</protein>
<dbReference type="EMBL" id="OMOH01000006">
    <property type="protein sequence ID" value="SPF68850.1"/>
    <property type="molecule type" value="Genomic_DNA"/>
</dbReference>
<dbReference type="InterPro" id="IPR051044">
    <property type="entry name" value="MAG_DAG_Lipase"/>
</dbReference>